<dbReference type="InterPro" id="IPR036116">
    <property type="entry name" value="FN3_sf"/>
</dbReference>
<dbReference type="SUPFAM" id="SSF51126">
    <property type="entry name" value="Pectin lyase-like"/>
    <property type="match status" value="2"/>
</dbReference>
<sequence length="3455" mass="368997">MKQLSLFRLRLTAFVRVLLPVILLFAGSVNATDFVVSNGNNAGAGSLRQAILNANADAAGAPHTITINYSGVINITASLPTITRRVTIDGIDRATRIVSSPGGNNLIAQIVLGAGSGGSIIRNLTLRNTGVNGVQITAALAGITLENLHITQTGVHYLNRGVVANAAQTNLTIRNVKVTGLEDKQYAFYFADKTNNLLMEGVEVSGGGGVTARAVHFQGIVTGAVIRNSIFNMDDPAVADDGDYGIYFAANHSGVEIDNTTFANCEVNAIYANAASTNFTVKNSTFTNLVGSGSANHVSLAGNTNIVTFDNNTFNADQQNVADDANQAIRMTAVSNQRLTITNNKFFDYDEQAIRIGDNHSNNHDNVLIQSNEFARNGSLGQDQGAIWFLARNTTSDGGPVLITENIFRNNTGIAIGIYPWNATTYVVPNFTISKNTIYSNTGTQGAIDIRWVDKIVITQNSIYSNKGAGIDLSSEANCGYELANRPQLVSSTETSAGVYNVVVKMPTLCGTNACSLELFANNANVTGAGGQHYVNTYTGLGSGNRTLTGVTAPAIAALNQAPFGFWTATLRASNNCGTSEFSNRIGVKPTGPAGVSAGVQVWLKADDFNGGNLVANTGWEDASGNNRHFNILAGDPASVKSGLNFNNYVNFDGNDYLYGSTYGYVTGYNAGEVITVLRSGSNNVQRGFPYDFGGTPRGIHYTWVDGAVYTSFGTNDRLGYNPNTKVVTDGKAATTITGPAINVLNWNIMGTYGAAGSWGLDFNGGQQSAISTSNTVNFTLPGGREYIGYCGVTKYVYFGDIAETVLYSRKLSETERKQVNTYLGIRSGLTLFHDYIASNGITTLWSLTANAGYNNGIAGLYRDDLGIIHQRQSKTISMNDSLTIAMGNAIFSANDDNETDIANDRAALIWGNNKLAPTYTVAVAGANVTARFARVWKVQKTNFADAQEITLKLAGATDKNYLLVSNDAGFATITHEVKMNKNGTVTIPASMLSNGCYFTFGRMQFYPGGVTNGLATWMKAGDDYTLSGTTVTQVLDQGPAQRVWSRMYNRTLPWFSTGYNYNAYIQFPNNEHLNTPVFASGFTNAEVFSVQASSIVRDGSGVTTFSFPWQLGGVAAAASAPSYRNSGNVMWPTFGSTTRLSFNFAPKDLGLPTILNMAAGGNRWSANIDGRSIVNNAANTSNFANANYIGAGAAAFFTGSLPEVIMYNRKLSETEKLKVNSYLAIKYGITLEQASSALNYLASDASVIWTSADNPAFKANITAIGRDDMSTLHQKQSRSANATTASYLTIAVGEEVMSSNEENLDSVRNDKSFFFWSDNNGTLPFSTAVSGAKATTRMGRVWKVRKFNWEDISLTLKSHYPTSNLYLLISTDPTFATINQEIAVNTDGTVSFTSDMIPDGAYFTFAKEIKGPGLVNNGVQFWLRADDGTATGAAWNDYSGNDLNATQAGTANQPVFSASTSNFNPGLVLDGTNDYMNFTSNAGINANNPFTVVSVGKRASTTADVLLAAGTDANGGFGYGYNTASQFFVTATNIASQTSNAANFPMTLNTPHLLGVSRTGNAFTLYGNGSTNITGTPSPVLTFQGSPLRLGWRGGTIADQYAGTINEVVVYNRTLSAAELQQVNSYMALKHGITLANGTLDYIATDGTTRMWTVSKNTGYINGIAGLGKDEATGLNQKQSVSVSDPNITIALGGAIAATNAENPNEMEDLSFFTWASNNDVTTFSVPVTTVPNATFRMARVWKVDRTNWTDQDITIKFSQNGDRYFLVNTSNDPTFGATGTTEYAINSLTGTVTINTADLPDGAYFTVGSKIVGPACVNTNIAAWLRADYGTETGGSWGDFSGNQKNGSQATAGAIPTVVESSVNYNPAYRLNGTSQFFNIPANVLNAGNNNYSIIAVTKPTNLNEKQVVFLGATAANQGILLQYNNNVPGGGANTIEASWGNNPFYGGTTVLNKTDLLSSTYNNTVGRILRQDGTQVGANTTVTGFNYVQTLGNIGAMNNGLFYSGDISEVIVYNNSALTGTELQRVESYLSLKYGITMSAGAVDYLGSDGTTIMWNATDNAGYNFRITGIGRDDCTELYQKQSINSNGGILALGVGEIATTNLLNANTIDNNNSYLFIADNNLAADYTENISGLNNLTARMARVWKVDRTNWADRDVVFKLNGGNEKIFLVVSADNVFDGTDVAYQLDADGLTSVLTADLPDGAYITFAKELRGPGYVNVGINLWLRADDGVSAIDNWIDYSGNENNATQLTVAQQPTFSTAATNYNPGFVFNGTSSNMAMTLSRFPLGTTPRTLVGVGTPTNVSGIRYMFGWGAGTTNNYNALVNTNTSAIFSGYSNDVTGAAGTAAIGVPQEVTGIWAGGTNGSAALYSKWRLLLAQNKAWTTSATGSATIGALTPNTQAWMGPINEIIVYNRAIADYERQRISSYLALKYGYTMDQTAATNYVATDYDGITGTTYWDATANAAYKNNITGIGRDDKTGLNQKQSRSVNTAANGNMIAIGLNTIAATNADNTSSFADDLSFLVWGDDGAAGIKTTEYPTALDPGGCSKISRLQREWKVQKTGNIDVVQLQMFLSGLVPTSTSLSDLKLLVNSSNDFTAATTTVIMASAYDAATQTVTFNNISFADGQYFTLVTDLTNEAPGGVKDQLFTWYRADKGVTTATGVSVWADQSINATNVTQGTAAAQPAYNTSSKLFNFNPSITFNGTSNVLINAAINHSAAAAGEEVFSVIIPRNGDFIGFGRTAAGTEQFSRFYTNTTGQLGWVSRVGVNAGSLLTTANNPGMIQLANMHRSASPAGAGVIEYNGTSVTTGAQNFFPVQNQLNIGSRRLNNASTVANDTYFDGEMAEVAIFNRELTVTERQKVASYFGVKYGLTLGHDYLDPDGAILWNAAGNAAYNFNITGIGRDDCNGLHQKQSKSVNTAEALITLGNGMGISATNTDNANDMGNKTALLLGDDNGNRTTWTVTNAPVDRKRIARTWKVQETNTVSSVTLQAPASTSASAVKLPLEKAGKMYLLVSSSSDFTGAVTEVPMNLSGDVWETTYDFTTGQYFTFATGGDCVDNEAVLTAYNAETVAATDKCYTDGWILFKDPVDAGKYIAAIYDPTQLIDRSKITAKVNVNAAFNDLGKGNAQKAARLMRRLLEINCADCYDKVANPQPGFVVRMFYNSTEKAGAENVETNNMESIKTANGLTDPHEFTWFKAADRTATQVVSGLTADGGVAAYGQEWSDGALTTGTVNGVEYVDFDGVHGFSTFGGIWTVNLAQVLPVSWGEVKAEPQGQKIQVSWTTHSELNNHHFVVERSESNSVFDNIATVGGRGTTNLTNHYSVDDRNVKTGVLYQYRIRQVDVDGRSSFSKIVTAKLAGAGEKGLVIRPNPVVTATLRFELTVQRSQPVQASILDAAGRVLGKITLRANNGWNQFSMSTAQMAAGTYMLQIVLEDGTIVSQKFIKK</sequence>
<feature type="domain" description="DUF8202" evidence="1">
    <location>
        <begin position="816"/>
        <end position="987"/>
    </location>
</feature>
<feature type="domain" description="DUF8202" evidence="1">
    <location>
        <begin position="1216"/>
        <end position="1395"/>
    </location>
</feature>
<dbReference type="SMART" id="SM00710">
    <property type="entry name" value="PbH1"/>
    <property type="match status" value="12"/>
</dbReference>
<dbReference type="InterPro" id="IPR013320">
    <property type="entry name" value="ConA-like_dom_sf"/>
</dbReference>
<name>A0A4Q7MM03_9BACT</name>
<dbReference type="Gene3D" id="2.60.40.10">
    <property type="entry name" value="Immunoglobulins"/>
    <property type="match status" value="1"/>
</dbReference>
<keyword evidence="2" id="KW-0456">Lyase</keyword>
<feature type="domain" description="DUF8202" evidence="1">
    <location>
        <begin position="2424"/>
        <end position="2632"/>
    </location>
</feature>
<feature type="domain" description="DUF8202" evidence="1">
    <location>
        <begin position="1620"/>
        <end position="1804"/>
    </location>
</feature>
<evidence type="ECO:0000259" key="1">
    <source>
        <dbReference type="Pfam" id="PF26628"/>
    </source>
</evidence>
<dbReference type="Gene3D" id="2.60.120.200">
    <property type="match status" value="3"/>
</dbReference>
<accession>A0A4Q7MM03</accession>
<dbReference type="Proteomes" id="UP000293874">
    <property type="component" value="Unassembled WGS sequence"/>
</dbReference>
<dbReference type="NCBIfam" id="TIGR04183">
    <property type="entry name" value="Por_Secre_tail"/>
    <property type="match status" value="1"/>
</dbReference>
<dbReference type="InterPro" id="IPR058515">
    <property type="entry name" value="DUF8202"/>
</dbReference>
<keyword evidence="3" id="KW-1185">Reference proteome</keyword>
<evidence type="ECO:0000313" key="2">
    <source>
        <dbReference type="EMBL" id="RZS69384.1"/>
    </source>
</evidence>
<dbReference type="RefSeq" id="WP_130543719.1">
    <property type="nucleotide sequence ID" value="NZ_CP042431.1"/>
</dbReference>
<dbReference type="InterPro" id="IPR026444">
    <property type="entry name" value="Secre_tail"/>
</dbReference>
<dbReference type="InterPro" id="IPR006626">
    <property type="entry name" value="PbH1"/>
</dbReference>
<dbReference type="EMBL" id="SGXA01000003">
    <property type="protein sequence ID" value="RZS69384.1"/>
    <property type="molecule type" value="Genomic_DNA"/>
</dbReference>
<dbReference type="InterPro" id="IPR013783">
    <property type="entry name" value="Ig-like_fold"/>
</dbReference>
<dbReference type="OrthoDB" id="2582440at2"/>
<comment type="caution">
    <text evidence="2">The sequence shown here is derived from an EMBL/GenBank/DDBJ whole genome shotgun (WGS) entry which is preliminary data.</text>
</comment>
<feature type="domain" description="DUF8202" evidence="1">
    <location>
        <begin position="2863"/>
        <end position="3053"/>
    </location>
</feature>
<dbReference type="InterPro" id="IPR011050">
    <property type="entry name" value="Pectin_lyase_fold/virulence"/>
</dbReference>
<organism evidence="2 3">
    <name type="scientific">Pseudobacter ginsenosidimutans</name>
    <dbReference type="NCBI Taxonomy" id="661488"/>
    <lineage>
        <taxon>Bacteria</taxon>
        <taxon>Pseudomonadati</taxon>
        <taxon>Bacteroidota</taxon>
        <taxon>Chitinophagia</taxon>
        <taxon>Chitinophagales</taxon>
        <taxon>Chitinophagaceae</taxon>
        <taxon>Pseudobacter</taxon>
    </lineage>
</organism>
<dbReference type="Pfam" id="PF26628">
    <property type="entry name" value="DUF8202"/>
    <property type="match status" value="6"/>
</dbReference>
<dbReference type="GO" id="GO:0016829">
    <property type="term" value="F:lyase activity"/>
    <property type="evidence" value="ECO:0007669"/>
    <property type="project" value="UniProtKB-KW"/>
</dbReference>
<proteinExistence type="predicted"/>
<dbReference type="SUPFAM" id="SSF49265">
    <property type="entry name" value="Fibronectin type III"/>
    <property type="match status" value="1"/>
</dbReference>
<reference evidence="2 3" key="1">
    <citation type="submission" date="2019-02" db="EMBL/GenBank/DDBJ databases">
        <title>Genomic Encyclopedia of Type Strains, Phase IV (KMG-IV): sequencing the most valuable type-strain genomes for metagenomic binning, comparative biology and taxonomic classification.</title>
        <authorList>
            <person name="Goeker M."/>
        </authorList>
    </citation>
    <scope>NUCLEOTIDE SEQUENCE [LARGE SCALE GENOMIC DNA]</scope>
    <source>
        <strain evidence="2 3">DSM 18116</strain>
    </source>
</reference>
<gene>
    <name evidence="2" type="ORF">EV199_5221</name>
</gene>
<dbReference type="GO" id="GO:0005975">
    <property type="term" value="P:carbohydrate metabolic process"/>
    <property type="evidence" value="ECO:0007669"/>
    <property type="project" value="UniProtKB-ARBA"/>
</dbReference>
<protein>
    <submittedName>
        <fullName evidence="2">Parallel beta helix pectate lyase-like protein</fullName>
    </submittedName>
</protein>
<dbReference type="Gene3D" id="2.60.40.2550">
    <property type="match status" value="1"/>
</dbReference>
<dbReference type="GO" id="GO:0004553">
    <property type="term" value="F:hydrolase activity, hydrolyzing O-glycosyl compounds"/>
    <property type="evidence" value="ECO:0007669"/>
    <property type="project" value="UniProtKB-ARBA"/>
</dbReference>
<evidence type="ECO:0000313" key="3">
    <source>
        <dbReference type="Proteomes" id="UP000293874"/>
    </source>
</evidence>
<feature type="domain" description="DUF8202" evidence="1">
    <location>
        <begin position="2025"/>
        <end position="2205"/>
    </location>
</feature>
<dbReference type="SUPFAM" id="SSF49899">
    <property type="entry name" value="Concanavalin A-like lectins/glucanases"/>
    <property type="match status" value="2"/>
</dbReference>